<dbReference type="AlphaFoldDB" id="A0A6A6INV3"/>
<accession>A0A6A6INV3</accession>
<dbReference type="EMBL" id="ML987193">
    <property type="protein sequence ID" value="KAF2251502.1"/>
    <property type="molecule type" value="Genomic_DNA"/>
</dbReference>
<gene>
    <name evidence="2" type="ORF">BU26DRAFT_530289</name>
</gene>
<reference evidence="2" key="1">
    <citation type="journal article" date="2020" name="Stud. Mycol.">
        <title>101 Dothideomycetes genomes: a test case for predicting lifestyles and emergence of pathogens.</title>
        <authorList>
            <person name="Haridas S."/>
            <person name="Albert R."/>
            <person name="Binder M."/>
            <person name="Bloem J."/>
            <person name="Labutti K."/>
            <person name="Salamov A."/>
            <person name="Andreopoulos B."/>
            <person name="Baker S."/>
            <person name="Barry K."/>
            <person name="Bills G."/>
            <person name="Bluhm B."/>
            <person name="Cannon C."/>
            <person name="Castanera R."/>
            <person name="Culley D."/>
            <person name="Daum C."/>
            <person name="Ezra D."/>
            <person name="Gonzalez J."/>
            <person name="Henrissat B."/>
            <person name="Kuo A."/>
            <person name="Liang C."/>
            <person name="Lipzen A."/>
            <person name="Lutzoni F."/>
            <person name="Magnuson J."/>
            <person name="Mondo S."/>
            <person name="Nolan M."/>
            <person name="Ohm R."/>
            <person name="Pangilinan J."/>
            <person name="Park H.-J."/>
            <person name="Ramirez L."/>
            <person name="Alfaro M."/>
            <person name="Sun H."/>
            <person name="Tritt A."/>
            <person name="Yoshinaga Y."/>
            <person name="Zwiers L.-H."/>
            <person name="Turgeon B."/>
            <person name="Goodwin S."/>
            <person name="Spatafora J."/>
            <person name="Crous P."/>
            <person name="Grigoriev I."/>
        </authorList>
    </citation>
    <scope>NUCLEOTIDE SEQUENCE</scope>
    <source>
        <strain evidence="2">CBS 122368</strain>
    </source>
</reference>
<organism evidence="2 3">
    <name type="scientific">Trematosphaeria pertusa</name>
    <dbReference type="NCBI Taxonomy" id="390896"/>
    <lineage>
        <taxon>Eukaryota</taxon>
        <taxon>Fungi</taxon>
        <taxon>Dikarya</taxon>
        <taxon>Ascomycota</taxon>
        <taxon>Pezizomycotina</taxon>
        <taxon>Dothideomycetes</taxon>
        <taxon>Pleosporomycetidae</taxon>
        <taxon>Pleosporales</taxon>
        <taxon>Massarineae</taxon>
        <taxon>Trematosphaeriaceae</taxon>
        <taxon>Trematosphaeria</taxon>
    </lineage>
</organism>
<evidence type="ECO:0000313" key="3">
    <source>
        <dbReference type="Proteomes" id="UP000800094"/>
    </source>
</evidence>
<dbReference type="InterPro" id="IPR001214">
    <property type="entry name" value="SET_dom"/>
</dbReference>
<name>A0A6A6INV3_9PLEO</name>
<dbReference type="Pfam" id="PF00856">
    <property type="entry name" value="SET"/>
    <property type="match status" value="1"/>
</dbReference>
<dbReference type="PROSITE" id="PS50280">
    <property type="entry name" value="SET"/>
    <property type="match status" value="1"/>
</dbReference>
<evidence type="ECO:0000259" key="1">
    <source>
        <dbReference type="PROSITE" id="PS50280"/>
    </source>
</evidence>
<dbReference type="GO" id="GO:0016279">
    <property type="term" value="F:protein-lysine N-methyltransferase activity"/>
    <property type="evidence" value="ECO:0007669"/>
    <property type="project" value="TreeGrafter"/>
</dbReference>
<dbReference type="OrthoDB" id="341421at2759"/>
<keyword evidence="3" id="KW-1185">Reference proteome</keyword>
<dbReference type="SUPFAM" id="SSF82199">
    <property type="entry name" value="SET domain"/>
    <property type="match status" value="1"/>
</dbReference>
<dbReference type="InterPro" id="IPR050600">
    <property type="entry name" value="SETD3_SETD6_MTase"/>
</dbReference>
<dbReference type="GeneID" id="54584282"/>
<evidence type="ECO:0000313" key="2">
    <source>
        <dbReference type="EMBL" id="KAF2251502.1"/>
    </source>
</evidence>
<dbReference type="PANTHER" id="PTHR13271:SF137">
    <property type="entry name" value="SET DOMAIN-CONTAINING PROTEIN"/>
    <property type="match status" value="1"/>
</dbReference>
<feature type="domain" description="SET" evidence="1">
    <location>
        <begin position="15"/>
        <end position="193"/>
    </location>
</feature>
<proteinExistence type="predicted"/>
<dbReference type="Gene3D" id="3.90.1410.10">
    <property type="entry name" value="set domain protein methyltransferase, domain 1"/>
    <property type="match status" value="2"/>
</dbReference>
<dbReference type="RefSeq" id="XP_033686506.1">
    <property type="nucleotide sequence ID" value="XM_033830952.1"/>
</dbReference>
<protein>
    <submittedName>
        <fullName evidence="2">SET domain-containing protein</fullName>
    </submittedName>
</protein>
<dbReference type="InterPro" id="IPR046341">
    <property type="entry name" value="SET_dom_sf"/>
</dbReference>
<dbReference type="PANTHER" id="PTHR13271">
    <property type="entry name" value="UNCHARACTERIZED PUTATIVE METHYLTRANSFERASE"/>
    <property type="match status" value="1"/>
</dbReference>
<dbReference type="Proteomes" id="UP000800094">
    <property type="component" value="Unassembled WGS sequence"/>
</dbReference>
<sequence length="342" mass="39228">MEEIYGELVRWATDRDVELSGNKPQTIGTGIYATREIKAGETILVVPTQALRTLDDVPRAISENVLRNISVHCLLAAYLSLEKTKEFAVWSAVFRTFPPFRVTAEVLLKKQQKNFQQDRSIVSKAYPYVSQEEYLHAWLLANTRSFYRLALLPVADLFNHADVGCETLFSPQRYIFTAGRVYRASEEVHVCYGGHSNDFLLTEYGFLLTENRWDAVCLDDVVLPNLNQEQKYTLKKREFLGQYMLDPEGVGCFRTQVALRMLGCAHDQWRQFADAEVDDRASQREANVLLMQFLNTFTKMIQQTLEDIKNVNIGQTNQPGLLTLRWKQIENTAKQSIKRLGG</sequence>